<proteinExistence type="inferred from homology"/>
<dbReference type="PANTHER" id="PTHR43101">
    <property type="entry name" value="BETA-FRUCTOSIDASE"/>
    <property type="match status" value="1"/>
</dbReference>
<dbReference type="InterPro" id="IPR051214">
    <property type="entry name" value="GH32_Enzymes"/>
</dbReference>
<evidence type="ECO:0000259" key="5">
    <source>
        <dbReference type="Pfam" id="PF00251"/>
    </source>
</evidence>
<dbReference type="GO" id="GO:0004564">
    <property type="term" value="F:beta-fructofuranosidase activity"/>
    <property type="evidence" value="ECO:0007669"/>
    <property type="project" value="UniProtKB-EC"/>
</dbReference>
<dbReference type="RefSeq" id="WP_124872121.1">
    <property type="nucleotide sequence ID" value="NZ_RQZF01000013.1"/>
</dbReference>
<keyword evidence="7" id="KW-1185">Reference proteome</keyword>
<accession>A0A3P1SBX5</accession>
<keyword evidence="3 6" id="KW-0378">Hydrolase</keyword>
<feature type="domain" description="Glycosyl hydrolase family 32 N-terminal" evidence="5">
    <location>
        <begin position="19"/>
        <end position="285"/>
    </location>
</feature>
<dbReference type="GO" id="GO:0005975">
    <property type="term" value="P:carbohydrate metabolic process"/>
    <property type="evidence" value="ECO:0007669"/>
    <property type="project" value="InterPro"/>
</dbReference>
<dbReference type="Pfam" id="PF00251">
    <property type="entry name" value="Glyco_hydro_32N"/>
    <property type="match status" value="1"/>
</dbReference>
<protein>
    <recommendedName>
        <fullName evidence="2">beta-fructofuranosidase</fullName>
        <ecNumber evidence="2">3.2.1.26</ecNumber>
    </recommendedName>
</protein>
<comment type="caution">
    <text evidence="6">The sequence shown here is derived from an EMBL/GenBank/DDBJ whole genome shotgun (WGS) entry which is preliminary data.</text>
</comment>
<comment type="similarity">
    <text evidence="1">Belongs to the glycosyl hydrolase 32 family.</text>
</comment>
<dbReference type="OrthoDB" id="9759709at2"/>
<reference evidence="6 7" key="1">
    <citation type="submission" date="2018-11" db="EMBL/GenBank/DDBJ databases">
        <title>Genomes From Bacteria Associated with the Canine Oral Cavity: a Test Case for Automated Genome-Based Taxonomic Assignment.</title>
        <authorList>
            <person name="Coil D.A."/>
            <person name="Jospin G."/>
            <person name="Darling A.E."/>
            <person name="Wallis C."/>
            <person name="Davis I.J."/>
            <person name="Harris S."/>
            <person name="Eisen J.A."/>
            <person name="Holcombe L.J."/>
            <person name="O'Flynn C."/>
        </authorList>
    </citation>
    <scope>NUCLEOTIDE SEQUENCE [LARGE SCALE GENOMIC DNA]</scope>
    <source>
        <strain evidence="6 7">OH770</strain>
    </source>
</reference>
<evidence type="ECO:0000256" key="2">
    <source>
        <dbReference type="ARBA" id="ARBA00012758"/>
    </source>
</evidence>
<dbReference type="AlphaFoldDB" id="A0A3P1SBX5"/>
<evidence type="ECO:0000256" key="1">
    <source>
        <dbReference type="ARBA" id="ARBA00009902"/>
    </source>
</evidence>
<dbReference type="CDD" id="cd18609">
    <property type="entry name" value="GH32-like"/>
    <property type="match status" value="1"/>
</dbReference>
<evidence type="ECO:0000313" key="7">
    <source>
        <dbReference type="Proteomes" id="UP000280444"/>
    </source>
</evidence>
<keyword evidence="4" id="KW-0326">Glycosidase</keyword>
<evidence type="ECO:0000256" key="3">
    <source>
        <dbReference type="ARBA" id="ARBA00022801"/>
    </source>
</evidence>
<dbReference type="InterPro" id="IPR001362">
    <property type="entry name" value="Glyco_hydro_32"/>
</dbReference>
<dbReference type="EMBL" id="RQZF01000013">
    <property type="protein sequence ID" value="RRC94554.1"/>
    <property type="molecule type" value="Genomic_DNA"/>
</dbReference>
<evidence type="ECO:0000313" key="6">
    <source>
        <dbReference type="EMBL" id="RRC94554.1"/>
    </source>
</evidence>
<dbReference type="PANTHER" id="PTHR43101:SF1">
    <property type="entry name" value="BETA-FRUCTOSIDASE"/>
    <property type="match status" value="1"/>
</dbReference>
<dbReference type="Gene3D" id="2.115.10.20">
    <property type="entry name" value="Glycosyl hydrolase domain, family 43"/>
    <property type="match status" value="1"/>
</dbReference>
<dbReference type="InterPro" id="IPR013148">
    <property type="entry name" value="Glyco_hydro_32_N"/>
</dbReference>
<gene>
    <name evidence="6" type="ORF">EII11_09575</name>
</gene>
<organism evidence="6 7">
    <name type="scientific">Schaalia canis</name>
    <dbReference type="NCBI Taxonomy" id="100469"/>
    <lineage>
        <taxon>Bacteria</taxon>
        <taxon>Bacillati</taxon>
        <taxon>Actinomycetota</taxon>
        <taxon>Actinomycetes</taxon>
        <taxon>Actinomycetales</taxon>
        <taxon>Actinomycetaceae</taxon>
        <taxon>Schaalia</taxon>
    </lineage>
</organism>
<dbReference type="SUPFAM" id="SSF75005">
    <property type="entry name" value="Arabinanase/levansucrase/invertase"/>
    <property type="match status" value="1"/>
</dbReference>
<sequence>MFALQDSWVWDFWTARDGDTFHLFFLYASKALHDPERRHYRASIGHAISTDLVNWTRIEDALVREDAPAFDDLATWTGSVVQGEDGRWNLFYTGATLDPEGKNVQRIGRAVSDDLVTFTRVANNPLLEADPKRHETVAAGLWHDEACRDPWVYRDPEGKGWHMLVTVRATEGEPFRRAVVGHAWSPDLETWEWRDSLSQPISDFGQLEVIQVVEIEGRPVGIFCCMAGEMAPERRGQTTGGVWAMPADSLVGPFHPEDAYLLTDRRYYAGRLVKDARGQWNLMAFLHDGPDGQFVGAISDPMPVAWAGEKLTVIDSKE</sequence>
<dbReference type="InterPro" id="IPR023296">
    <property type="entry name" value="Glyco_hydro_beta-prop_sf"/>
</dbReference>
<dbReference type="SMART" id="SM00640">
    <property type="entry name" value="Glyco_32"/>
    <property type="match status" value="1"/>
</dbReference>
<dbReference type="Proteomes" id="UP000280444">
    <property type="component" value="Unassembled WGS sequence"/>
</dbReference>
<dbReference type="EC" id="3.2.1.26" evidence="2"/>
<evidence type="ECO:0000256" key="4">
    <source>
        <dbReference type="ARBA" id="ARBA00023295"/>
    </source>
</evidence>
<name>A0A3P1SBX5_9ACTO</name>